<dbReference type="Pfam" id="PF12224">
    <property type="entry name" value="Amidoligase_2"/>
    <property type="match status" value="1"/>
</dbReference>
<dbReference type="AlphaFoldDB" id="A0A0G2I8Q0"/>
<dbReference type="PANTHER" id="PTHR36847">
    <property type="entry name" value="AMIDOLIGASE ENZYME"/>
    <property type="match status" value="1"/>
</dbReference>
<organism evidence="1 2">
    <name type="scientific">[Emmonsia] crescens</name>
    <dbReference type="NCBI Taxonomy" id="73230"/>
    <lineage>
        <taxon>Eukaryota</taxon>
        <taxon>Fungi</taxon>
        <taxon>Dikarya</taxon>
        <taxon>Ascomycota</taxon>
        <taxon>Pezizomycotina</taxon>
        <taxon>Eurotiomycetes</taxon>
        <taxon>Eurotiomycetidae</taxon>
        <taxon>Onygenales</taxon>
        <taxon>Ajellomycetaceae</taxon>
        <taxon>Emergomyces</taxon>
    </lineage>
</organism>
<accession>A0A0G2I8Q0</accession>
<proteinExistence type="predicted"/>
<sequence>MSAHPESFAFGIELELLLMPNEIIKDVLREHGFQGSNNATSAGKDANRLAMRKALVGRLILADIPAQLNTGTYGSWTVADEPVLDEVEGYWRCEIVSRILRTTSDWQDEIKIVLLTIRSNFNICLTSGCAMHVHISPSEVTTFNARQLKQIIKGVMYYDRALIKIMPSLRKDNPYCMPNTKYIQKLRTLYDGVSQNSWATAFNACDQSGQLIQSILFAHEFDKSQNRYCFWNFQNITTCGTIEFRGPPGVQMAADANHWVCVTLGFVSNAIVKNWDVVKSTKTYPTSDQLRAAIRFGVQRLGSMCQGALGPMADDNSAPWVASSTERARINAKKAAIGNKKATFVEKVTHHEKSKADIWVTQIINSRPNTPISVHG</sequence>
<evidence type="ECO:0000313" key="2">
    <source>
        <dbReference type="Proteomes" id="UP000034164"/>
    </source>
</evidence>
<evidence type="ECO:0000313" key="1">
    <source>
        <dbReference type="EMBL" id="KKZ66635.1"/>
    </source>
</evidence>
<dbReference type="OrthoDB" id="5291055at2759"/>
<dbReference type="InterPro" id="IPR022025">
    <property type="entry name" value="Amidoligase_2"/>
</dbReference>
<comment type="caution">
    <text evidence="1">The sequence shown here is derived from an EMBL/GenBank/DDBJ whole genome shotgun (WGS) entry which is preliminary data.</text>
</comment>
<evidence type="ECO:0008006" key="3">
    <source>
        <dbReference type="Google" id="ProtNLM"/>
    </source>
</evidence>
<dbReference type="Proteomes" id="UP000034164">
    <property type="component" value="Unassembled WGS sequence"/>
</dbReference>
<protein>
    <recommendedName>
        <fullName evidence="3">Amidoligase enzyme</fullName>
    </recommendedName>
</protein>
<reference evidence="2" key="1">
    <citation type="journal article" date="2015" name="PLoS Genet.">
        <title>The dynamic genome and transcriptome of the human fungal pathogen Blastomyces and close relative Emmonsia.</title>
        <authorList>
            <person name="Munoz J.F."/>
            <person name="Gauthier G.M."/>
            <person name="Desjardins C.A."/>
            <person name="Gallo J.E."/>
            <person name="Holder J."/>
            <person name="Sullivan T.D."/>
            <person name="Marty A.J."/>
            <person name="Carmen J.C."/>
            <person name="Chen Z."/>
            <person name="Ding L."/>
            <person name="Gujja S."/>
            <person name="Magrini V."/>
            <person name="Misas E."/>
            <person name="Mitreva M."/>
            <person name="Priest M."/>
            <person name="Saif S."/>
            <person name="Whiston E.A."/>
            <person name="Young S."/>
            <person name="Zeng Q."/>
            <person name="Goldman W.E."/>
            <person name="Mardis E.R."/>
            <person name="Taylor J.W."/>
            <person name="McEwen J.G."/>
            <person name="Clay O.K."/>
            <person name="Klein B.S."/>
            <person name="Cuomo C.A."/>
        </authorList>
    </citation>
    <scope>NUCLEOTIDE SEQUENCE [LARGE SCALE GENOMIC DNA]</scope>
    <source>
        <strain evidence="2">UAMH 3008</strain>
    </source>
</reference>
<gene>
    <name evidence="1" type="ORF">EMCG_00198</name>
</gene>
<dbReference type="EMBL" id="LCZI01000446">
    <property type="protein sequence ID" value="KKZ66635.1"/>
    <property type="molecule type" value="Genomic_DNA"/>
</dbReference>
<dbReference type="PANTHER" id="PTHR36847:SF1">
    <property type="entry name" value="AMIDOLIGASE ENZYME"/>
    <property type="match status" value="1"/>
</dbReference>
<name>A0A0G2I8Q0_9EURO</name>
<dbReference type="VEuPathDB" id="FungiDB:EMCG_00198"/>